<dbReference type="AlphaFoldDB" id="A0A7Z0LK58"/>
<reference evidence="1 2" key="1">
    <citation type="journal article" date="2015" name="Int. J. Syst. Evol. Microbiol.">
        <title>Halomonas salicampi sp. nov., a halotolerant and alkalitolerant bacterium isolated from a saltern soil.</title>
        <authorList>
            <person name="Lee J.C."/>
            <person name="Kim Y.S."/>
            <person name="Yun B.S."/>
            <person name="Whang K.S."/>
        </authorList>
    </citation>
    <scope>NUCLEOTIDE SEQUENCE [LARGE SCALE GENOMIC DNA]</scope>
    <source>
        <strain evidence="1 2">BH103</strain>
    </source>
</reference>
<name>A0A7Z0LK58_9GAMM</name>
<keyword evidence="2" id="KW-1185">Reference proteome</keyword>
<comment type="caution">
    <text evidence="1">The sequence shown here is derived from an EMBL/GenBank/DDBJ whole genome shotgun (WGS) entry which is preliminary data.</text>
</comment>
<proteinExistence type="predicted"/>
<dbReference type="Pfam" id="PF16732">
    <property type="entry name" value="ComP_DUS"/>
    <property type="match status" value="1"/>
</dbReference>
<dbReference type="GO" id="GO:0043683">
    <property type="term" value="P:type IV pilus assembly"/>
    <property type="evidence" value="ECO:0007669"/>
    <property type="project" value="InterPro"/>
</dbReference>
<evidence type="ECO:0000313" key="1">
    <source>
        <dbReference type="EMBL" id="NYS60476.1"/>
    </source>
</evidence>
<organism evidence="1 2">
    <name type="scientific">Vreelandella salicampi</name>
    <dbReference type="NCBI Taxonomy" id="1449798"/>
    <lineage>
        <taxon>Bacteria</taxon>
        <taxon>Pseudomonadati</taxon>
        <taxon>Pseudomonadota</taxon>
        <taxon>Gammaproteobacteria</taxon>
        <taxon>Oceanospirillales</taxon>
        <taxon>Halomonadaceae</taxon>
        <taxon>Vreelandella</taxon>
    </lineage>
</organism>
<accession>A0A7Z0LK58</accession>
<protein>
    <submittedName>
        <fullName evidence="1">Type IV pilin</fullName>
    </submittedName>
</protein>
<gene>
    <name evidence="1" type="ORF">HZS81_06830</name>
</gene>
<dbReference type="Proteomes" id="UP000586119">
    <property type="component" value="Unassembled WGS sequence"/>
</dbReference>
<evidence type="ECO:0000313" key="2">
    <source>
        <dbReference type="Proteomes" id="UP000586119"/>
    </source>
</evidence>
<dbReference type="Gene3D" id="3.30.700.10">
    <property type="entry name" value="Glycoprotein, Type 4 Pilin"/>
    <property type="match status" value="1"/>
</dbReference>
<sequence>MIVVVIIGIIASIAYPSYTRYVERSQRAEATTVLMEAASILERCYTNNYSYKDCTKANSYLGNQSNDLYAFAGQKAGIDADAGSYTVSATAPAGRVKDGCKTIALHSDGQRTPSECW</sequence>
<dbReference type="EMBL" id="JACCDF010000004">
    <property type="protein sequence ID" value="NYS60476.1"/>
    <property type="molecule type" value="Genomic_DNA"/>
</dbReference>
<dbReference type="InterPro" id="IPR045584">
    <property type="entry name" value="Pilin-like"/>
</dbReference>
<dbReference type="SUPFAM" id="SSF54523">
    <property type="entry name" value="Pili subunits"/>
    <property type="match status" value="1"/>
</dbReference>
<dbReference type="InterPro" id="IPR031982">
    <property type="entry name" value="PilE-like"/>
</dbReference>